<dbReference type="AlphaFoldDB" id="A0A2P2JQ16"/>
<reference evidence="2" key="1">
    <citation type="submission" date="2018-02" db="EMBL/GenBank/DDBJ databases">
        <title>Rhizophora mucronata_Transcriptome.</title>
        <authorList>
            <person name="Meera S.P."/>
            <person name="Sreeshan A."/>
            <person name="Augustine A."/>
        </authorList>
    </citation>
    <scope>NUCLEOTIDE SEQUENCE</scope>
    <source>
        <tissue evidence="2">Leaf</tissue>
    </source>
</reference>
<protein>
    <submittedName>
        <fullName evidence="2">ATPase 11 plasma membrane-type-like</fullName>
    </submittedName>
</protein>
<keyword evidence="1" id="KW-0812">Transmembrane</keyword>
<keyword evidence="1" id="KW-0472">Membrane</keyword>
<feature type="transmembrane region" description="Helical" evidence="1">
    <location>
        <begin position="21"/>
        <end position="47"/>
    </location>
</feature>
<evidence type="ECO:0000313" key="2">
    <source>
        <dbReference type="EMBL" id="MBW95554.1"/>
    </source>
</evidence>
<proteinExistence type="predicted"/>
<evidence type="ECO:0000256" key="1">
    <source>
        <dbReference type="SAM" id="Phobius"/>
    </source>
</evidence>
<organism evidence="2">
    <name type="scientific">Rhizophora mucronata</name>
    <name type="common">Asiatic mangrove</name>
    <dbReference type="NCBI Taxonomy" id="61149"/>
    <lineage>
        <taxon>Eukaryota</taxon>
        <taxon>Viridiplantae</taxon>
        <taxon>Streptophyta</taxon>
        <taxon>Embryophyta</taxon>
        <taxon>Tracheophyta</taxon>
        <taxon>Spermatophyta</taxon>
        <taxon>Magnoliopsida</taxon>
        <taxon>eudicotyledons</taxon>
        <taxon>Gunneridae</taxon>
        <taxon>Pentapetalae</taxon>
        <taxon>rosids</taxon>
        <taxon>fabids</taxon>
        <taxon>Malpighiales</taxon>
        <taxon>Rhizophoraceae</taxon>
        <taxon>Rhizophora</taxon>
    </lineage>
</organism>
<name>A0A2P2JQ16_RHIMU</name>
<keyword evidence="1" id="KW-1133">Transmembrane helix</keyword>
<sequence>MLEMQMQIPVLKAMGDWKVKVLTASGNFCVCSEALGIMIEIIVMYPIQHWEYWCFLLEEFQLQHLPYFQ</sequence>
<dbReference type="EMBL" id="GGEC01015071">
    <property type="protein sequence ID" value="MBW95554.1"/>
    <property type="molecule type" value="Transcribed_RNA"/>
</dbReference>
<accession>A0A2P2JQ16</accession>